<gene>
    <name evidence="3" type="ORF">G9F11_005003</name>
</gene>
<organism evidence="3">
    <name type="scientific">Salmonella enterica</name>
    <name type="common">Salmonella choleraesuis</name>
    <dbReference type="NCBI Taxonomy" id="28901"/>
    <lineage>
        <taxon>Bacteria</taxon>
        <taxon>Pseudomonadati</taxon>
        <taxon>Pseudomonadota</taxon>
        <taxon>Gammaproteobacteria</taxon>
        <taxon>Enterobacterales</taxon>
        <taxon>Enterobacteriaceae</taxon>
        <taxon>Salmonella</taxon>
    </lineage>
</organism>
<reference evidence="3" key="2">
    <citation type="submission" date="2020-02" db="EMBL/GenBank/DDBJ databases">
        <authorList>
            <consortium name="NCBI Pathogen Detection Project"/>
        </authorList>
    </citation>
    <scope>NUCLEOTIDE SEQUENCE</scope>
    <source>
        <strain evidence="3">MA.CK_93/00001031</strain>
    </source>
</reference>
<dbReference type="InterPro" id="IPR021104">
    <property type="entry name" value="KfrA_DNA-bd_N"/>
</dbReference>
<proteinExistence type="predicted"/>
<feature type="domain" description="KfrA N-terminal DNA-binding" evidence="2">
    <location>
        <begin position="8"/>
        <end position="133"/>
    </location>
</feature>
<dbReference type="AlphaFoldDB" id="A0A750HRZ7"/>
<name>A0A750HRZ7_SALER</name>
<reference evidence="3" key="1">
    <citation type="journal article" date="2018" name="Genome Biol.">
        <title>SKESA: strategic k-mer extension for scrupulous assemblies.</title>
        <authorList>
            <person name="Souvorov A."/>
            <person name="Agarwala R."/>
            <person name="Lipman D.J."/>
        </authorList>
    </citation>
    <scope>NUCLEOTIDE SEQUENCE</scope>
    <source>
        <strain evidence="3">MA.CK_93/00001031</strain>
    </source>
</reference>
<dbReference type="EMBL" id="DAAVPY010000025">
    <property type="protein sequence ID" value="HAF6262294.1"/>
    <property type="molecule type" value="Genomic_DNA"/>
</dbReference>
<sequence length="313" mass="34279">MRPATFETEQIIEAGLALQAEGKRITGFGLRNRTGGGNPVRLKQVWDEYQATQTETTTEPVAELPAEVADAVQAISATLAERIAHLATELNDKVVKAAERRVDDITRASEEQQAEAEQELADAAQTVDVLEQKLEAVAADLRKTQELLDNSREREQANLVELAQVRERLAATEDRLKVSEQAIEEAEEQHQQQQAGLQARLSVAEEKLAEAITHHEAALQNVREHHAGEIKELKSELQKRLDEAGEIASTELKARQAALDKALKEATDAREAKAAMTGEFKAMKSHNEQLMALLAGKTEPAAAKVKKGAQNPA</sequence>
<evidence type="ECO:0000256" key="1">
    <source>
        <dbReference type="SAM" id="Coils"/>
    </source>
</evidence>
<keyword evidence="1" id="KW-0175">Coiled coil</keyword>
<dbReference type="Pfam" id="PF11740">
    <property type="entry name" value="KfrA_N"/>
    <property type="match status" value="1"/>
</dbReference>
<evidence type="ECO:0000259" key="2">
    <source>
        <dbReference type="Pfam" id="PF11740"/>
    </source>
</evidence>
<evidence type="ECO:0000313" key="3">
    <source>
        <dbReference type="EMBL" id="HAF6262294.1"/>
    </source>
</evidence>
<accession>A0A750HRZ7</accession>
<protein>
    <recommendedName>
        <fullName evidence="2">KfrA N-terminal DNA-binding domain-containing protein</fullName>
    </recommendedName>
</protein>
<feature type="coiled-coil region" evidence="1">
    <location>
        <begin position="95"/>
        <end position="207"/>
    </location>
</feature>
<comment type="caution">
    <text evidence="3">The sequence shown here is derived from an EMBL/GenBank/DDBJ whole genome shotgun (WGS) entry which is preliminary data.</text>
</comment>